<dbReference type="EMBL" id="SMBP01000008">
    <property type="protein sequence ID" value="TCU60228.1"/>
    <property type="molecule type" value="Genomic_DNA"/>
</dbReference>
<sequence length="185" mass="21584">MKKIILCLGILLSFTCLKIEAKDTTSDYDEEIQMFSDFYESPSTYSFQNDKGQEINSYILSKHKDFKNNPEKVTRQMMKHVSSVIDYEQVHSDRAGKNKIWKNLKVYYTSSKYVQYDFKATANIKNSKVSSVKGTAYNLRKLYSDKYTIITKTNFSKNKASFNISHIITKSNVKMKKNTIITWQL</sequence>
<evidence type="ECO:0000313" key="2">
    <source>
        <dbReference type="EMBL" id="TCU60228.1"/>
    </source>
</evidence>
<dbReference type="RefSeq" id="WP_132224598.1">
    <property type="nucleotide sequence ID" value="NZ_JANKBG010000008.1"/>
</dbReference>
<keyword evidence="3" id="KW-1185">Reference proteome</keyword>
<evidence type="ECO:0000313" key="3">
    <source>
        <dbReference type="Proteomes" id="UP000295773"/>
    </source>
</evidence>
<dbReference type="Proteomes" id="UP000295773">
    <property type="component" value="Unassembled WGS sequence"/>
</dbReference>
<proteinExistence type="predicted"/>
<keyword evidence="1" id="KW-0732">Signal</keyword>
<evidence type="ECO:0000256" key="1">
    <source>
        <dbReference type="SAM" id="SignalP"/>
    </source>
</evidence>
<organism evidence="2 3">
    <name type="scientific">Longicatena caecimuris</name>
    <dbReference type="NCBI Taxonomy" id="1796635"/>
    <lineage>
        <taxon>Bacteria</taxon>
        <taxon>Bacillati</taxon>
        <taxon>Bacillota</taxon>
        <taxon>Erysipelotrichia</taxon>
        <taxon>Erysipelotrichales</taxon>
        <taxon>Erysipelotrichaceae</taxon>
        <taxon>Longicatena</taxon>
    </lineage>
</organism>
<dbReference type="AlphaFoldDB" id="A0A4R3TE74"/>
<gene>
    <name evidence="2" type="ORF">EDD61_10887</name>
</gene>
<accession>A0A4R3TE74</accession>
<comment type="caution">
    <text evidence="2">The sequence shown here is derived from an EMBL/GenBank/DDBJ whole genome shotgun (WGS) entry which is preliminary data.</text>
</comment>
<protein>
    <submittedName>
        <fullName evidence="2">Uncharacterized protein</fullName>
    </submittedName>
</protein>
<reference evidence="2 3" key="1">
    <citation type="submission" date="2019-03" db="EMBL/GenBank/DDBJ databases">
        <title>Genomic Encyclopedia of Type Strains, Phase IV (KMG-IV): sequencing the most valuable type-strain genomes for metagenomic binning, comparative biology and taxonomic classification.</title>
        <authorList>
            <person name="Goeker M."/>
        </authorList>
    </citation>
    <scope>NUCLEOTIDE SEQUENCE [LARGE SCALE GENOMIC DNA]</scope>
    <source>
        <strain evidence="2 3">DSM 29481</strain>
    </source>
</reference>
<name>A0A4R3TE74_9FIRM</name>
<feature type="signal peptide" evidence="1">
    <location>
        <begin position="1"/>
        <end position="21"/>
    </location>
</feature>
<feature type="chain" id="PRO_5020204140" evidence="1">
    <location>
        <begin position="22"/>
        <end position="185"/>
    </location>
</feature>